<feature type="domain" description="Organic solvent tolerance-like N-terminal" evidence="4">
    <location>
        <begin position="64"/>
        <end position="175"/>
    </location>
</feature>
<dbReference type="GO" id="GO:0043165">
    <property type="term" value="P:Gram-negative-bacterium-type cell outer membrane assembly"/>
    <property type="evidence" value="ECO:0007669"/>
    <property type="project" value="InterPro"/>
</dbReference>
<dbReference type="EMBL" id="CDMH01000006">
    <property type="protein sequence ID" value="CRF42034.1"/>
    <property type="molecule type" value="Genomic_DNA"/>
</dbReference>
<evidence type="ECO:0000313" key="7">
    <source>
        <dbReference type="EMBL" id="CRF42034.1"/>
    </source>
</evidence>
<dbReference type="PANTHER" id="PTHR30189:SF1">
    <property type="entry name" value="LPS-ASSEMBLY PROTEIN LPTD"/>
    <property type="match status" value="1"/>
</dbReference>
<reference evidence="10 11" key="3">
    <citation type="submission" date="2014-12" db="EMBL/GenBank/DDBJ databases">
        <authorList>
            <person name="Jaenicke S."/>
        </authorList>
    </citation>
    <scope>NUCLEOTIDE SEQUENCE [LARGE SCALE GENOMIC DNA]</scope>
</reference>
<protein>
    <submittedName>
        <fullName evidence="7">Outer membrane protein Imp, required for envelope biogenesis / Organic solvent tolerance protein</fullName>
    </submittedName>
</protein>
<dbReference type="InterPro" id="IPR007543">
    <property type="entry name" value="LptD_C"/>
</dbReference>
<keyword evidence="2" id="KW-0472">Membrane</keyword>
<sequence length="755" mass="87181">MVWRGTFIIALFIGVLFGKQQQVAVQKFDKKNHKIFELLADRVDAKNNVVVATGHAVLLNYDVYILADRVSYDTKKKEAIIDGHVKVYRGEGLLVQSEHMKVRMDDKYALMFPFYVQDSVTGIWISADIAHSQKNRYYIKNLTTSGCDIENPIWHVNASSGSYNADKSHLTLVNSKVYLGKIPVLYLPYLFTSTSTKRSSGFLYPEFGTSNLAGFIYLQPFYIAPKDSWDITLTPQIRSKRGLGLNFQGRLINSHQDKFLFNARYFRNYNAYTKKYDLRNQNVFGFETLSASRQALQKYFGLKKPLDNAFYLDFLYMNDLDYVRFEKVNKRITDATHMSRGNYFVQTNNHFYGFYLRYFLNLNKINNNDTFQSLPNLQYHKYLNTLGWKHLLYSFDYQFHNVVREVGYGYAQNTINVPLGLQFSLFKKYLSVGLWNTVQLSNLAILNTKTSYIPQVSGQSKEFGNYFSSGYALYLNSDLAREYHKILHTVQLQAVLSGAYYTFADGLFDPQMYNLSALARNNFTSPTLSNYDVQGRLYNAVWNPSLLFASNPSNSQLYLNLTQYLYGLGGQELLYWRISQVLNFADPTSIASSPIESKIGFSPLRGLDIYGTIFYSWYYNSLEEVSINANYIRKFLSANVSYYLKKNFDESSINKISTNNSNYLKAGISNDFRWFSLSASVGYDIQNNVLLNWRVGIFKKIRCFGIGLQFVSQRRPVLTSNPADPLTIYQNNYIKLTLDFSPITKTNITYRSLKR</sequence>
<dbReference type="InterPro" id="IPR050218">
    <property type="entry name" value="LptD"/>
</dbReference>
<dbReference type="Pfam" id="PF04453">
    <property type="entry name" value="LptD"/>
    <property type="match status" value="1"/>
</dbReference>
<evidence type="ECO:0000313" key="8">
    <source>
        <dbReference type="EMBL" id="CRF43600.1"/>
    </source>
</evidence>
<dbReference type="Gene3D" id="2.60.450.10">
    <property type="entry name" value="Lipopolysaccharide (LPS) transport protein A like domain"/>
    <property type="match status" value="1"/>
</dbReference>
<dbReference type="OrthoDB" id="9760225at2"/>
<evidence type="ECO:0000256" key="1">
    <source>
        <dbReference type="ARBA" id="ARBA00022729"/>
    </source>
</evidence>
<dbReference type="PANTHER" id="PTHR30189">
    <property type="entry name" value="LPS-ASSEMBLY PROTEIN"/>
    <property type="match status" value="1"/>
</dbReference>
<reference evidence="7" key="1">
    <citation type="submission" date="2014-12" db="EMBL/GenBank/DDBJ databases">
        <title>Whole genome sequences of four Staphylococcus schleiferi canine isolates.</title>
        <authorList>
            <person name="Misic A.M."/>
            <person name="Cain C."/>
            <person name="Morris D.O."/>
            <person name="Rankin S."/>
            <person name="Beiting D."/>
        </authorList>
    </citation>
    <scope>NUCLEOTIDE SEQUENCE</scope>
    <source>
        <strain evidence="6">ASB11</strain>
        <strain evidence="7">ASB13</strain>
        <strain evidence="8">ASB9</strain>
    </source>
</reference>
<dbReference type="STRING" id="1578720.HAL011_11430"/>
<evidence type="ECO:0000259" key="4">
    <source>
        <dbReference type="Pfam" id="PF03968"/>
    </source>
</evidence>
<reference evidence="9" key="2">
    <citation type="submission" date="2014-12" db="EMBL/GenBank/DDBJ databases">
        <authorList>
            <person name="Smet A."/>
        </authorList>
    </citation>
    <scope>NUCLEOTIDE SEQUENCE [LARGE SCALE GENOMIC DNA]</scope>
</reference>
<keyword evidence="9" id="KW-1185">Reference proteome</keyword>
<name>A0A0K2XBE7_9HELI</name>
<dbReference type="Proteomes" id="UP000041394">
    <property type="component" value="Unassembled WGS sequence"/>
</dbReference>
<dbReference type="RefSeq" id="WP_053940714.1">
    <property type="nucleotide sequence ID" value="NZ_CDMH01000006.1"/>
</dbReference>
<feature type="domain" description="LptD C-terminal" evidence="5">
    <location>
        <begin position="307"/>
        <end position="653"/>
    </location>
</feature>
<accession>A0A0K2XBE7</accession>
<dbReference type="GO" id="GO:1990351">
    <property type="term" value="C:transporter complex"/>
    <property type="evidence" value="ECO:0007669"/>
    <property type="project" value="TreeGrafter"/>
</dbReference>
<dbReference type="GO" id="GO:0009279">
    <property type="term" value="C:cell outer membrane"/>
    <property type="evidence" value="ECO:0007669"/>
    <property type="project" value="InterPro"/>
</dbReference>
<evidence type="ECO:0000313" key="9">
    <source>
        <dbReference type="Proteomes" id="UP000038622"/>
    </source>
</evidence>
<evidence type="ECO:0000259" key="5">
    <source>
        <dbReference type="Pfam" id="PF04453"/>
    </source>
</evidence>
<organism evidence="7 11">
    <name type="scientific">Helicobacter ailurogastricus</name>
    <dbReference type="NCBI Taxonomy" id="1578720"/>
    <lineage>
        <taxon>Bacteria</taxon>
        <taxon>Pseudomonadati</taxon>
        <taxon>Campylobacterota</taxon>
        <taxon>Epsilonproteobacteria</taxon>
        <taxon>Campylobacterales</taxon>
        <taxon>Helicobacteraceae</taxon>
        <taxon>Helicobacter</taxon>
    </lineage>
</organism>
<evidence type="ECO:0000256" key="3">
    <source>
        <dbReference type="ARBA" id="ARBA00023237"/>
    </source>
</evidence>
<evidence type="ECO:0000313" key="11">
    <source>
        <dbReference type="Proteomes" id="UP000045175"/>
    </source>
</evidence>
<evidence type="ECO:0000313" key="10">
    <source>
        <dbReference type="Proteomes" id="UP000041394"/>
    </source>
</evidence>
<dbReference type="GO" id="GO:0015920">
    <property type="term" value="P:lipopolysaccharide transport"/>
    <property type="evidence" value="ECO:0007669"/>
    <property type="project" value="InterPro"/>
</dbReference>
<dbReference type="EMBL" id="CDMN01000005">
    <property type="protein sequence ID" value="CRF43600.1"/>
    <property type="molecule type" value="Genomic_DNA"/>
</dbReference>
<dbReference type="InterPro" id="IPR005653">
    <property type="entry name" value="OstA-like_N"/>
</dbReference>
<dbReference type="AlphaFoldDB" id="A0A0K2XBE7"/>
<dbReference type="Pfam" id="PF03968">
    <property type="entry name" value="LptD_N"/>
    <property type="match status" value="1"/>
</dbReference>
<dbReference type="Proteomes" id="UP000038622">
    <property type="component" value="Unassembled WGS sequence"/>
</dbReference>
<proteinExistence type="inferred from homology"/>
<dbReference type="Proteomes" id="UP000045175">
    <property type="component" value="Unassembled WGS sequence"/>
</dbReference>
<dbReference type="InterPro" id="IPR020889">
    <property type="entry name" value="LipoPS_assembly_LptD"/>
</dbReference>
<evidence type="ECO:0000313" key="6">
    <source>
        <dbReference type="EMBL" id="CRF41349.1"/>
    </source>
</evidence>
<dbReference type="HAMAP" id="MF_01411">
    <property type="entry name" value="LPS_assembly_LptD"/>
    <property type="match status" value="1"/>
</dbReference>
<evidence type="ECO:0000256" key="2">
    <source>
        <dbReference type="ARBA" id="ARBA00023136"/>
    </source>
</evidence>
<keyword evidence="3" id="KW-0998">Cell outer membrane</keyword>
<gene>
    <name evidence="6" type="ORF">HAL011_11430</name>
    <name evidence="7" type="ORF">HAL013_01830</name>
    <name evidence="8" type="ORF">HAL09_01460</name>
</gene>
<dbReference type="EMBL" id="CDML01000038">
    <property type="protein sequence ID" value="CRF41349.1"/>
    <property type="molecule type" value="Genomic_DNA"/>
</dbReference>
<keyword evidence="1" id="KW-0732">Signal</keyword>